<keyword evidence="4" id="KW-1185">Reference proteome</keyword>
<evidence type="ECO:0000259" key="2">
    <source>
        <dbReference type="SMART" id="SM00382"/>
    </source>
</evidence>
<protein>
    <submittedName>
        <fullName evidence="3">Tetratricopeptide (TPR) repeat protein</fullName>
    </submittedName>
</protein>
<feature type="domain" description="AAA+ ATPase" evidence="2">
    <location>
        <begin position="256"/>
        <end position="399"/>
    </location>
</feature>
<feature type="compositionally biased region" description="Low complexity" evidence="1">
    <location>
        <begin position="432"/>
        <end position="454"/>
    </location>
</feature>
<dbReference type="SMART" id="SM00028">
    <property type="entry name" value="TPR"/>
    <property type="match status" value="6"/>
</dbReference>
<dbReference type="InterPro" id="IPR003593">
    <property type="entry name" value="AAA+_ATPase"/>
</dbReference>
<sequence>MPGSLAVLREVHRTDVEGLLGRAVEEEVRRSGGRADGAALLRRAREELDAIAATAAEEYSAYVRALDEEAVSARPLTARLSRASLSTPLLVTAVAAATAFGVDLGHGTPAGTALGAGAVVALAGSAATLLKLTAGHWPAAHRRAGLRGQPGGAEQLRLQWLTAVEVRGIRPFLDQQRILSAATRAGGTGGQPSTDTVGHDPLRRGTDRSAAALRRSVLEQSFDHLPTPDGLFAGRRAQITQIAQWVHQARASTETRPTVVLLYGPPGSGRSTLAVRAAHHLRDQFRGACVVDLRGETQGAPPLPTRDALLHLLNRLGAPRDQLLFRERSPQERHLRRLSELYHQHLTGLPVTVVLEDASDAEQIRTLIPERSDSLVLITARAPLALPPDLVAWVHELPVEPLDEAGAAELLRSAAEESPPVAAPGGPGGGPWAPSGPDTTAPDGAGPNGAGPEAADPEDEKAMARVRELCGGLPLALRVAGSSLGARSPQSLAADLEAHRTTDPVERALRLRYADQEDSARRLLRRLALAGRASLGAAAAAALLGTDEQEAAHQLTALARAGLIENVRANRYRMHDLVRDFAHARLFDEEEPGERAAAQERLIRSYAELADTVIRMVDGKTSTRADMFTQGAAGGHGFASLAAALRWLDDESSFITAALRHAEGVDQAAVLHLLGALCDYCLLRGDLYRLGELSELTQATDRGLLSRSVQWRTGVAARQLGELDKSRTTLSSVVDLYFDAQHPAGAARALRDLGVTLQHQGNLQEAAVKLREALELQAAPELSGDRAWTMHALAAVERDRARIAQALDLLNEALELHRRSESVHGQAWAHFQLGQVRLRMGQVTRAEAELREALESYGRTRDSRGEAWALTQLARARLVAGDPARAADQLRRATARHRENEDARGEAWSLYYLGQSLEECGDQAAAVRALERARTMFNRMRDGYGLACARHHSGRVTRDQRAAQTGGLRNSGFARQLLQDARTDFRRLAVPHGEAWSCVELAVIDAGNGRAVQALTLLEEAARLFAEYGDRRGGSWARFLRCTLLPYASPGGAVVGAAVAEEELTALLRELRDADWAGDPALEDYAEAYAVMLERGAPPETGWQAWRLGMVPNRRAREVMAVLPREA</sequence>
<dbReference type="InterPro" id="IPR041664">
    <property type="entry name" value="AAA_16"/>
</dbReference>
<gene>
    <name evidence="3" type="ORF">JO379_004301</name>
</gene>
<dbReference type="RefSeq" id="WP_209516487.1">
    <property type="nucleotide sequence ID" value="NZ_JAGIOH010000001.1"/>
</dbReference>
<feature type="region of interest" description="Disordered" evidence="1">
    <location>
        <begin position="415"/>
        <end position="461"/>
    </location>
</feature>
<dbReference type="PANTHER" id="PTHR47691:SF3">
    <property type="entry name" value="HTH-TYPE TRANSCRIPTIONAL REGULATOR RV0890C-RELATED"/>
    <property type="match status" value="1"/>
</dbReference>
<proteinExistence type="predicted"/>
<feature type="region of interest" description="Disordered" evidence="1">
    <location>
        <begin position="183"/>
        <end position="203"/>
    </location>
</feature>
<feature type="compositionally biased region" description="Low complexity" evidence="1">
    <location>
        <begin position="415"/>
        <end position="424"/>
    </location>
</feature>
<evidence type="ECO:0000313" key="3">
    <source>
        <dbReference type="EMBL" id="MBP2404832.1"/>
    </source>
</evidence>
<comment type="caution">
    <text evidence="3">The sequence shown here is derived from an EMBL/GenBank/DDBJ whole genome shotgun (WGS) entry which is preliminary data.</text>
</comment>
<dbReference type="InterPro" id="IPR019734">
    <property type="entry name" value="TPR_rpt"/>
</dbReference>
<dbReference type="Pfam" id="PF13424">
    <property type="entry name" value="TPR_12"/>
    <property type="match status" value="1"/>
</dbReference>
<name>A0ABS4Y8S9_9ACTN</name>
<dbReference type="PANTHER" id="PTHR47691">
    <property type="entry name" value="REGULATOR-RELATED"/>
    <property type="match status" value="1"/>
</dbReference>
<dbReference type="SMART" id="SM00382">
    <property type="entry name" value="AAA"/>
    <property type="match status" value="1"/>
</dbReference>
<dbReference type="SUPFAM" id="SSF48452">
    <property type="entry name" value="TPR-like"/>
    <property type="match status" value="2"/>
</dbReference>
<dbReference type="Gene3D" id="1.25.40.10">
    <property type="entry name" value="Tetratricopeptide repeat domain"/>
    <property type="match status" value="2"/>
</dbReference>
<dbReference type="PRINTS" id="PR00364">
    <property type="entry name" value="DISEASERSIST"/>
</dbReference>
<evidence type="ECO:0000256" key="1">
    <source>
        <dbReference type="SAM" id="MobiDB-lite"/>
    </source>
</evidence>
<dbReference type="Gene3D" id="3.40.50.300">
    <property type="entry name" value="P-loop containing nucleotide triphosphate hydrolases"/>
    <property type="match status" value="1"/>
</dbReference>
<reference evidence="3 4" key="1">
    <citation type="submission" date="2021-03" db="EMBL/GenBank/DDBJ databases">
        <title>Sequencing the genomes of 1000 actinobacteria strains.</title>
        <authorList>
            <person name="Klenk H.-P."/>
        </authorList>
    </citation>
    <scope>NUCLEOTIDE SEQUENCE [LARGE SCALE GENOMIC DNA]</scope>
    <source>
        <strain evidence="3 4">DSM 41480</strain>
    </source>
</reference>
<organism evidence="3 4">
    <name type="scientific">Streptomyces syringium</name>
    <dbReference type="NCBI Taxonomy" id="76729"/>
    <lineage>
        <taxon>Bacteria</taxon>
        <taxon>Bacillati</taxon>
        <taxon>Actinomycetota</taxon>
        <taxon>Actinomycetes</taxon>
        <taxon>Kitasatosporales</taxon>
        <taxon>Streptomycetaceae</taxon>
        <taxon>Streptomyces</taxon>
    </lineage>
</organism>
<dbReference type="GeneID" id="91571169"/>
<evidence type="ECO:0000313" key="4">
    <source>
        <dbReference type="Proteomes" id="UP001519291"/>
    </source>
</evidence>
<accession>A0ABS4Y8S9</accession>
<dbReference type="Proteomes" id="UP001519291">
    <property type="component" value="Unassembled WGS sequence"/>
</dbReference>
<dbReference type="SUPFAM" id="SSF52540">
    <property type="entry name" value="P-loop containing nucleoside triphosphate hydrolases"/>
    <property type="match status" value="1"/>
</dbReference>
<dbReference type="InterPro" id="IPR011990">
    <property type="entry name" value="TPR-like_helical_dom_sf"/>
</dbReference>
<dbReference type="EMBL" id="JAGIOH010000001">
    <property type="protein sequence ID" value="MBP2404832.1"/>
    <property type="molecule type" value="Genomic_DNA"/>
</dbReference>
<dbReference type="Pfam" id="PF13191">
    <property type="entry name" value="AAA_16"/>
    <property type="match status" value="1"/>
</dbReference>
<dbReference type="InterPro" id="IPR027417">
    <property type="entry name" value="P-loop_NTPase"/>
</dbReference>